<dbReference type="InterPro" id="IPR042242">
    <property type="entry name" value="RecO_C"/>
</dbReference>
<evidence type="ECO:0000256" key="4">
    <source>
        <dbReference type="ARBA" id="ARBA00023172"/>
    </source>
</evidence>
<dbReference type="InterPro" id="IPR022572">
    <property type="entry name" value="DNA_rep/recomb_RecO_N"/>
</dbReference>
<evidence type="ECO:0000256" key="5">
    <source>
        <dbReference type="ARBA" id="ARBA00023204"/>
    </source>
</evidence>
<keyword evidence="5" id="KW-0234">DNA repair</keyword>
<dbReference type="RefSeq" id="WP_267219176.1">
    <property type="nucleotide sequence ID" value="NZ_JAPCWC010000003.1"/>
</dbReference>
<sequence length="201" mass="21540">MQLRGSAIVCATRPHGETAAIARLLTEEGGLVGAYVAGGRGRQLRPVLIPGNLVEADLRSKSEGQLPFARIELVESRGPWLSEPLHSAGIAWVTALAAAALPERQPFPALYQALAAVLDAICAAPSARGWVMPLLSFEVLLLRELGYGVPVGRPADDDWGAILATFDRLGPELARYPLAERRGDVMGARVLLRERLARIHG</sequence>
<dbReference type="Gene3D" id="2.40.50.140">
    <property type="entry name" value="Nucleic acid-binding proteins"/>
    <property type="match status" value="1"/>
</dbReference>
<feature type="domain" description="DNA replication/recombination mediator RecO N-terminal" evidence="7">
    <location>
        <begin position="1"/>
        <end position="75"/>
    </location>
</feature>
<dbReference type="PANTHER" id="PTHR33991:SF1">
    <property type="entry name" value="DNA REPAIR PROTEIN RECO"/>
    <property type="match status" value="1"/>
</dbReference>
<protein>
    <recommendedName>
        <fullName evidence="2">DNA repair protein RecO</fullName>
    </recommendedName>
    <alternativeName>
        <fullName evidence="6">Recombination protein O</fullName>
    </alternativeName>
</protein>
<dbReference type="Proteomes" id="UP001589858">
    <property type="component" value="Unassembled WGS sequence"/>
</dbReference>
<name>A0ABV6SAM6_9SPHN</name>
<evidence type="ECO:0000256" key="1">
    <source>
        <dbReference type="ARBA" id="ARBA00007452"/>
    </source>
</evidence>
<keyword evidence="9" id="KW-1185">Reference proteome</keyword>
<dbReference type="InterPro" id="IPR003717">
    <property type="entry name" value="RecO"/>
</dbReference>
<dbReference type="Pfam" id="PF11967">
    <property type="entry name" value="RecO_N"/>
    <property type="match status" value="1"/>
</dbReference>
<evidence type="ECO:0000259" key="7">
    <source>
        <dbReference type="Pfam" id="PF11967"/>
    </source>
</evidence>
<dbReference type="SUPFAM" id="SSF57863">
    <property type="entry name" value="ArfGap/RecO-like zinc finger"/>
    <property type="match status" value="1"/>
</dbReference>
<comment type="caution">
    <text evidence="8">The sequence shown here is derived from an EMBL/GenBank/DDBJ whole genome shotgun (WGS) entry which is preliminary data.</text>
</comment>
<dbReference type="Gene3D" id="1.20.1440.120">
    <property type="entry name" value="Recombination protein O, C-terminal domain"/>
    <property type="match status" value="1"/>
</dbReference>
<organism evidence="8 9">
    <name type="scientific">Novosphingobium clariflavum</name>
    <dbReference type="NCBI Taxonomy" id="2029884"/>
    <lineage>
        <taxon>Bacteria</taxon>
        <taxon>Pseudomonadati</taxon>
        <taxon>Pseudomonadota</taxon>
        <taxon>Alphaproteobacteria</taxon>
        <taxon>Sphingomonadales</taxon>
        <taxon>Sphingomonadaceae</taxon>
        <taxon>Novosphingobium</taxon>
    </lineage>
</organism>
<reference evidence="8 9" key="1">
    <citation type="submission" date="2024-09" db="EMBL/GenBank/DDBJ databases">
        <authorList>
            <person name="Sun Q."/>
            <person name="Mori K."/>
        </authorList>
    </citation>
    <scope>NUCLEOTIDE SEQUENCE [LARGE SCALE GENOMIC DNA]</scope>
    <source>
        <strain evidence="8 9">CICC 11035S</strain>
    </source>
</reference>
<dbReference type="NCBIfam" id="TIGR00613">
    <property type="entry name" value="reco"/>
    <property type="match status" value="1"/>
</dbReference>
<gene>
    <name evidence="8" type="primary">recO</name>
    <name evidence="8" type="ORF">ACFFF8_14215</name>
</gene>
<evidence type="ECO:0000256" key="6">
    <source>
        <dbReference type="ARBA" id="ARBA00033409"/>
    </source>
</evidence>
<dbReference type="EMBL" id="JBHLTM010000055">
    <property type="protein sequence ID" value="MFC0685752.1"/>
    <property type="molecule type" value="Genomic_DNA"/>
</dbReference>
<keyword evidence="3" id="KW-0227">DNA damage</keyword>
<dbReference type="PANTHER" id="PTHR33991">
    <property type="entry name" value="DNA REPAIR PROTEIN RECO"/>
    <property type="match status" value="1"/>
</dbReference>
<keyword evidence="4" id="KW-0233">DNA recombination</keyword>
<dbReference type="InterPro" id="IPR012340">
    <property type="entry name" value="NA-bd_OB-fold"/>
</dbReference>
<accession>A0ABV6SAM6</accession>
<evidence type="ECO:0000256" key="2">
    <source>
        <dbReference type="ARBA" id="ARBA00021310"/>
    </source>
</evidence>
<evidence type="ECO:0000313" key="9">
    <source>
        <dbReference type="Proteomes" id="UP001589858"/>
    </source>
</evidence>
<proteinExistence type="inferred from homology"/>
<dbReference type="InterPro" id="IPR037278">
    <property type="entry name" value="ARFGAP/RecO"/>
</dbReference>
<evidence type="ECO:0000313" key="8">
    <source>
        <dbReference type="EMBL" id="MFC0685752.1"/>
    </source>
</evidence>
<dbReference type="Pfam" id="PF02565">
    <property type="entry name" value="RecO_C"/>
    <property type="match status" value="1"/>
</dbReference>
<comment type="similarity">
    <text evidence="1">Belongs to the RecO family.</text>
</comment>
<evidence type="ECO:0000256" key="3">
    <source>
        <dbReference type="ARBA" id="ARBA00022763"/>
    </source>
</evidence>